<protein>
    <submittedName>
        <fullName evidence="2">Flavodoxin</fullName>
    </submittedName>
</protein>
<dbReference type="KEGG" id="lme:LEUM_1078"/>
<dbReference type="PROSITE" id="PS00201">
    <property type="entry name" value="FLAVODOXIN"/>
    <property type="match status" value="1"/>
</dbReference>
<dbReference type="RefSeq" id="WP_011679823.1">
    <property type="nucleotide sequence ID" value="NC_008531.1"/>
</dbReference>
<keyword evidence="3" id="KW-1185">Reference proteome</keyword>
<dbReference type="Pfam" id="PF12682">
    <property type="entry name" value="Flavodoxin_4"/>
    <property type="match status" value="1"/>
</dbReference>
<dbReference type="AlphaFoldDB" id="Q03X94"/>
<accession>Q03X94</accession>
<dbReference type="PANTHER" id="PTHR39201">
    <property type="entry name" value="EXPORTED PROTEIN-RELATED"/>
    <property type="match status" value="1"/>
</dbReference>
<dbReference type="Gene3D" id="3.40.50.360">
    <property type="match status" value="1"/>
</dbReference>
<name>Q03X94_LEUMM</name>
<dbReference type="EMBL" id="CP000414">
    <property type="protein sequence ID" value="ABJ62178.1"/>
    <property type="molecule type" value="Genomic_DNA"/>
</dbReference>
<dbReference type="GO" id="GO:0016651">
    <property type="term" value="F:oxidoreductase activity, acting on NAD(P)H"/>
    <property type="evidence" value="ECO:0007669"/>
    <property type="project" value="UniProtKB-ARBA"/>
</dbReference>
<evidence type="ECO:0000313" key="2">
    <source>
        <dbReference type="EMBL" id="ABJ62178.1"/>
    </source>
</evidence>
<dbReference type="GeneID" id="29576753"/>
<organism evidence="2 3">
    <name type="scientific">Leuconostoc mesenteroides subsp. mesenteroides (strain ATCC 8293 / DSM 20343 / BCRC 11652 / CCM 1803 / JCM 6124 / NCDO 523 / NBRC 100496 / NCIMB 8023 / NCTC 12954 / NRRL B-1118 / 37Y)</name>
    <dbReference type="NCBI Taxonomy" id="203120"/>
    <lineage>
        <taxon>Bacteria</taxon>
        <taxon>Bacillati</taxon>
        <taxon>Bacillota</taxon>
        <taxon>Bacilli</taxon>
        <taxon>Lactobacillales</taxon>
        <taxon>Lactobacillaceae</taxon>
        <taxon>Leuconostoc</taxon>
    </lineage>
</organism>
<dbReference type="InterPro" id="IPR029039">
    <property type="entry name" value="Flavoprotein-like_sf"/>
</dbReference>
<reference evidence="2 3" key="1">
    <citation type="journal article" date="2006" name="Proc. Natl. Acad. Sci. U.S.A.">
        <title>Comparative genomics of the lactic acid bacteria.</title>
        <authorList>
            <person name="Makarova K."/>
            <person name="Slesarev A."/>
            <person name="Wolf Y."/>
            <person name="Sorokin A."/>
            <person name="Mirkin B."/>
            <person name="Koonin E."/>
            <person name="Pavlov A."/>
            <person name="Pavlova N."/>
            <person name="Karamychev V."/>
            <person name="Polouchine N."/>
            <person name="Shakhova V."/>
            <person name="Grigoriev I."/>
            <person name="Lou Y."/>
            <person name="Rohksar D."/>
            <person name="Lucas S."/>
            <person name="Huang K."/>
            <person name="Goodstein D.M."/>
            <person name="Hawkins T."/>
            <person name="Plengvidhya V."/>
            <person name="Welker D."/>
            <person name="Hughes J."/>
            <person name="Goh Y."/>
            <person name="Benson A."/>
            <person name="Baldwin K."/>
            <person name="Lee J.H."/>
            <person name="Diaz-Muniz I."/>
            <person name="Dosti B."/>
            <person name="Smeianov V."/>
            <person name="Wechter W."/>
            <person name="Barabote R."/>
            <person name="Lorca G."/>
            <person name="Altermann E."/>
            <person name="Barrangou R."/>
            <person name="Ganesan B."/>
            <person name="Xie Y."/>
            <person name="Rawsthorne H."/>
            <person name="Tamir D."/>
            <person name="Parker C."/>
            <person name="Breidt F."/>
            <person name="Broadbent J."/>
            <person name="Hutkins R."/>
            <person name="O'Sullivan D."/>
            <person name="Steele J."/>
            <person name="Unlu G."/>
            <person name="Saier M."/>
            <person name="Klaenhammer T."/>
            <person name="Richardson P."/>
            <person name="Kozyavkin S."/>
            <person name="Weimer B."/>
            <person name="Mills D."/>
        </authorList>
    </citation>
    <scope>NUCLEOTIDE SEQUENCE [LARGE SCALE GENOMIC DNA]</scope>
    <source>
        <strain evidence="3">ATCC 8293 / DSM 20343 / BCRC 11652 / CCM 1803 / JCM 6124 / NCDO 523 / NBRC 100496 / NCIMB 8023 / NCTC 12954 / NRRL B-1118 / 37Y</strain>
    </source>
</reference>
<dbReference type="PROSITE" id="PS50902">
    <property type="entry name" value="FLAVODOXIN_LIKE"/>
    <property type="match status" value="1"/>
</dbReference>
<dbReference type="GO" id="GO:0009055">
    <property type="term" value="F:electron transfer activity"/>
    <property type="evidence" value="ECO:0007669"/>
    <property type="project" value="InterPro"/>
</dbReference>
<dbReference type="Proteomes" id="UP000000362">
    <property type="component" value="Chromosome"/>
</dbReference>
<evidence type="ECO:0000259" key="1">
    <source>
        <dbReference type="PROSITE" id="PS50902"/>
    </source>
</evidence>
<dbReference type="EnsemblBacteria" id="ABJ62178">
    <property type="protein sequence ID" value="ABJ62178"/>
    <property type="gene ID" value="LEUM_1078"/>
</dbReference>
<dbReference type="InterPro" id="IPR001226">
    <property type="entry name" value="Flavodoxin_CS"/>
</dbReference>
<dbReference type="GO" id="GO:0010181">
    <property type="term" value="F:FMN binding"/>
    <property type="evidence" value="ECO:0007669"/>
    <property type="project" value="InterPro"/>
</dbReference>
<dbReference type="PANTHER" id="PTHR39201:SF1">
    <property type="entry name" value="FLAVODOXIN-LIKE DOMAIN-CONTAINING PROTEIN"/>
    <property type="match status" value="1"/>
</dbReference>
<dbReference type="eggNOG" id="COG0716">
    <property type="taxonomic scope" value="Bacteria"/>
</dbReference>
<dbReference type="SUPFAM" id="SSF52218">
    <property type="entry name" value="Flavoproteins"/>
    <property type="match status" value="1"/>
</dbReference>
<feature type="domain" description="Flavodoxin-like" evidence="1">
    <location>
        <begin position="52"/>
        <end position="218"/>
    </location>
</feature>
<evidence type="ECO:0000313" key="3">
    <source>
        <dbReference type="Proteomes" id="UP000000362"/>
    </source>
</evidence>
<proteinExistence type="predicted"/>
<sequence>MKKILLLIVAVVIVAGAILFWVTNQSGTSQTTKTQSTSQKNKETSKMAENKTLIVYYSRTGNTKAVAELIHDRVGGDLVQIETKEARPKDYRSEVSQNAQEQNNNTLPALKTKVSNFDDYNRVFIGTPTWNMALPQAVESFMNDYNFSGKIVIPFNTNGGYGAGSTFSQIKSGTKGAKVLDGFSVEGGQETNGVLLAIKGNRRVEVAKELDKWLQKINIEK</sequence>
<gene>
    <name evidence="2" type="ordered locus">LEUM_1078</name>
</gene>
<dbReference type="InterPro" id="IPR008254">
    <property type="entry name" value="Flavodoxin/NO_synth"/>
</dbReference>
<dbReference type="HOGENOM" id="CLU_068890_0_2_9"/>